<dbReference type="PRINTS" id="PR01806">
    <property type="entry name" value="VIRFACTRMVIN"/>
</dbReference>
<feature type="transmembrane region" description="Helical" evidence="10">
    <location>
        <begin position="488"/>
        <end position="514"/>
    </location>
</feature>
<keyword evidence="13" id="KW-1185">Reference proteome</keyword>
<comment type="caution">
    <text evidence="12">The sequence shown here is derived from an EMBL/GenBank/DDBJ whole genome shotgun (WGS) entry which is preliminary data.</text>
</comment>
<evidence type="ECO:0000256" key="6">
    <source>
        <dbReference type="ARBA" id="ARBA00022989"/>
    </source>
</evidence>
<dbReference type="PANTHER" id="PTHR47019:SF1">
    <property type="entry name" value="LIPID II FLIPPASE MURJ"/>
    <property type="match status" value="1"/>
</dbReference>
<sequence length="534" mass="57207">MSLVRNSITIGGLTLVSRLLGLVRDMLMARFVGAGLASDAFLIAWRLPNLFRALFAEGAFAAVFVPLFNKKMTEAEREKADQGLIAARNFASQILSVLFPFLVLFTALMMLAAGPIVWAMTGGFPDGGAEKFALARHLTIITFPYLALISLVSLLGGILNSLNRFWVNAAAPILLNVCMIIALIFFRGDTEVETAVTQAVAVTVSGALQLLWLIWACHRAGVNLKLSLPRLTPDVKLMLALIAPAAIGQGAIQFNLLISTSLAARFLPEGSVSWLYYADRLNQLPLGLIGIAIGTAILPALSRQIAGADNKAASDTQNRAVELALFFAMPATVALIVSAIPIVHGIFEHGAFTAADTRGTAAVLMAFSAGVPAYVLIKVLTPGFYARSDTKTPLRLALWSMLVNLVGNLILIWPLAHIGVGVATAISAWVNFALLWFTLRKRGHIAVDARLKQKTWRIILAAGIMGVALYFGNALIEGQLGTGLWRRIAVLLTLVSAGGAVYALAILLFGAYRISEFKSLFRRRATAPASSTSE</sequence>
<name>A0A3R8R8V9_9SPHN</name>
<comment type="subcellular location">
    <subcellularLocation>
        <location evidence="10">Cell inner membrane</location>
        <topology evidence="10">Multi-pass membrane protein</topology>
    </subcellularLocation>
    <subcellularLocation>
        <location evidence="1">Cell membrane</location>
        <topology evidence="1">Multi-pass membrane protein</topology>
    </subcellularLocation>
</comment>
<dbReference type="GO" id="GO:0015648">
    <property type="term" value="F:lipid-linked peptidoglycan transporter activity"/>
    <property type="evidence" value="ECO:0007669"/>
    <property type="project" value="UniProtKB-UniRule"/>
</dbReference>
<feature type="transmembrane region" description="Helical" evidence="10">
    <location>
        <begin position="27"/>
        <end position="45"/>
    </location>
</feature>
<comment type="function">
    <text evidence="8 10 11">Involved in peptidoglycan biosynthesis. Transports lipid-linked peptidoglycan precursors from the inner to the outer leaflet of the cytoplasmic membrane.</text>
</comment>
<feature type="transmembrane region" description="Helical" evidence="10">
    <location>
        <begin position="359"/>
        <end position="381"/>
    </location>
</feature>
<feature type="transmembrane region" description="Helical" evidence="10">
    <location>
        <begin position="90"/>
        <end position="118"/>
    </location>
</feature>
<evidence type="ECO:0000313" key="12">
    <source>
        <dbReference type="EMBL" id="RRQ52652.1"/>
    </source>
</evidence>
<reference evidence="12 13" key="1">
    <citation type="submission" date="2018-12" db="EMBL/GenBank/DDBJ databases">
        <authorList>
            <person name="Kim S.-J."/>
            <person name="Jung G.-Y."/>
        </authorList>
    </citation>
    <scope>NUCLEOTIDE SEQUENCE [LARGE SCALE GENOMIC DNA]</scope>
    <source>
        <strain evidence="12 13">03SU3-P</strain>
    </source>
</reference>
<keyword evidence="6 10" id="KW-1133">Transmembrane helix</keyword>
<feature type="transmembrane region" description="Helical" evidence="10">
    <location>
        <begin position="51"/>
        <end position="69"/>
    </location>
</feature>
<dbReference type="GO" id="GO:0034204">
    <property type="term" value="P:lipid translocation"/>
    <property type="evidence" value="ECO:0007669"/>
    <property type="project" value="TreeGrafter"/>
</dbReference>
<dbReference type="HAMAP" id="MF_02078">
    <property type="entry name" value="MurJ_MviN"/>
    <property type="match status" value="1"/>
</dbReference>
<dbReference type="OrthoDB" id="9816572at2"/>
<organism evidence="12 13">
    <name type="scientific">Sphingorhabdus wooponensis</name>
    <dbReference type="NCBI Taxonomy" id="940136"/>
    <lineage>
        <taxon>Bacteria</taxon>
        <taxon>Pseudomonadati</taxon>
        <taxon>Pseudomonadota</taxon>
        <taxon>Alphaproteobacteria</taxon>
        <taxon>Sphingomonadales</taxon>
        <taxon>Sphingomonadaceae</taxon>
        <taxon>Sphingorhabdus</taxon>
    </lineage>
</organism>
<keyword evidence="7 10" id="KW-0472">Membrane</keyword>
<dbReference type="Proteomes" id="UP000268553">
    <property type="component" value="Unassembled WGS sequence"/>
</dbReference>
<keyword evidence="4 10" id="KW-0133">Cell shape</keyword>
<keyword evidence="10 11" id="KW-0813">Transport</keyword>
<dbReference type="NCBIfam" id="TIGR01695">
    <property type="entry name" value="murJ_mviN"/>
    <property type="match status" value="1"/>
</dbReference>
<feature type="transmembrane region" description="Helical" evidence="10">
    <location>
        <begin position="284"/>
        <end position="302"/>
    </location>
</feature>
<dbReference type="AlphaFoldDB" id="A0A3R8R8V9"/>
<keyword evidence="10 11" id="KW-0961">Cell wall biogenesis/degradation</keyword>
<dbReference type="EMBL" id="RWJI01000001">
    <property type="protein sequence ID" value="RRQ52652.1"/>
    <property type="molecule type" value="Genomic_DNA"/>
</dbReference>
<evidence type="ECO:0000256" key="3">
    <source>
        <dbReference type="ARBA" id="ARBA00022692"/>
    </source>
</evidence>
<evidence type="ECO:0000256" key="2">
    <source>
        <dbReference type="ARBA" id="ARBA00022475"/>
    </source>
</evidence>
<evidence type="ECO:0000256" key="5">
    <source>
        <dbReference type="ARBA" id="ARBA00022984"/>
    </source>
</evidence>
<dbReference type="PANTHER" id="PTHR47019">
    <property type="entry name" value="LIPID II FLIPPASE MURJ"/>
    <property type="match status" value="1"/>
</dbReference>
<evidence type="ECO:0000256" key="10">
    <source>
        <dbReference type="HAMAP-Rule" id="MF_02078"/>
    </source>
</evidence>
<accession>A0A3R8R8V9</accession>
<evidence type="ECO:0000256" key="9">
    <source>
        <dbReference type="ARBA" id="ARBA00061532"/>
    </source>
</evidence>
<evidence type="ECO:0000313" key="13">
    <source>
        <dbReference type="Proteomes" id="UP000268553"/>
    </source>
</evidence>
<dbReference type="InterPro" id="IPR051050">
    <property type="entry name" value="Lipid_II_flippase_MurJ/MviN"/>
</dbReference>
<feature type="transmembrane region" description="Helical" evidence="10">
    <location>
        <begin position="458"/>
        <end position="476"/>
    </location>
</feature>
<evidence type="ECO:0000256" key="8">
    <source>
        <dbReference type="ARBA" id="ARBA00060041"/>
    </source>
</evidence>
<dbReference type="RefSeq" id="WP_125230666.1">
    <property type="nucleotide sequence ID" value="NZ_RWJI01000001.1"/>
</dbReference>
<dbReference type="UniPathway" id="UPA00219"/>
<dbReference type="GO" id="GO:0071555">
    <property type="term" value="P:cell wall organization"/>
    <property type="evidence" value="ECO:0007669"/>
    <property type="project" value="UniProtKB-UniRule"/>
</dbReference>
<feature type="transmembrane region" description="Helical" evidence="10">
    <location>
        <begin position="418"/>
        <end position="437"/>
    </location>
</feature>
<dbReference type="GO" id="GO:0009252">
    <property type="term" value="P:peptidoglycan biosynthetic process"/>
    <property type="evidence" value="ECO:0007669"/>
    <property type="project" value="UniProtKB-UniRule"/>
</dbReference>
<feature type="transmembrane region" description="Helical" evidence="10">
    <location>
        <begin position="393"/>
        <end position="412"/>
    </location>
</feature>
<keyword evidence="5 10" id="KW-0573">Peptidoglycan synthesis</keyword>
<dbReference type="InterPro" id="IPR004268">
    <property type="entry name" value="MurJ"/>
</dbReference>
<evidence type="ECO:0000256" key="4">
    <source>
        <dbReference type="ARBA" id="ARBA00022960"/>
    </source>
</evidence>
<protein>
    <recommendedName>
        <fullName evidence="10">Probable lipid II flippase MurJ</fullName>
    </recommendedName>
</protein>
<keyword evidence="10" id="KW-0997">Cell inner membrane</keyword>
<feature type="transmembrane region" description="Helical" evidence="10">
    <location>
        <begin position="323"/>
        <end position="347"/>
    </location>
</feature>
<feature type="transmembrane region" description="Helical" evidence="10">
    <location>
        <begin position="237"/>
        <end position="264"/>
    </location>
</feature>
<comment type="pathway">
    <text evidence="10">Cell wall biogenesis; peptidoglycan biosynthesis.</text>
</comment>
<comment type="similarity">
    <text evidence="9 10 11">Belongs to the MurJ/MviN family.</text>
</comment>
<gene>
    <name evidence="10 12" type="primary">murJ</name>
    <name evidence="12" type="ORF">D7D48_07455</name>
</gene>
<feature type="transmembrane region" description="Helical" evidence="10">
    <location>
        <begin position="165"/>
        <end position="186"/>
    </location>
</feature>
<feature type="transmembrane region" description="Helical" evidence="10">
    <location>
        <begin position="198"/>
        <end position="216"/>
    </location>
</feature>
<dbReference type="CDD" id="cd13123">
    <property type="entry name" value="MATE_MurJ_like"/>
    <property type="match status" value="1"/>
</dbReference>
<dbReference type="Pfam" id="PF03023">
    <property type="entry name" value="MurJ"/>
    <property type="match status" value="1"/>
</dbReference>
<keyword evidence="2 10" id="KW-1003">Cell membrane</keyword>
<feature type="transmembrane region" description="Helical" evidence="10">
    <location>
        <begin position="138"/>
        <end position="158"/>
    </location>
</feature>
<dbReference type="GO" id="GO:0008360">
    <property type="term" value="P:regulation of cell shape"/>
    <property type="evidence" value="ECO:0007669"/>
    <property type="project" value="UniProtKB-UniRule"/>
</dbReference>
<evidence type="ECO:0000256" key="7">
    <source>
        <dbReference type="ARBA" id="ARBA00023136"/>
    </source>
</evidence>
<evidence type="ECO:0000256" key="1">
    <source>
        <dbReference type="ARBA" id="ARBA00004651"/>
    </source>
</evidence>
<proteinExistence type="inferred from homology"/>
<evidence type="ECO:0000256" key="11">
    <source>
        <dbReference type="PIRNR" id="PIRNR002869"/>
    </source>
</evidence>
<keyword evidence="3 10" id="KW-0812">Transmembrane</keyword>
<dbReference type="PIRSF" id="PIRSF002869">
    <property type="entry name" value="MviN"/>
    <property type="match status" value="1"/>
</dbReference>
<dbReference type="GO" id="GO:0005886">
    <property type="term" value="C:plasma membrane"/>
    <property type="evidence" value="ECO:0007669"/>
    <property type="project" value="UniProtKB-SubCell"/>
</dbReference>